<keyword evidence="2" id="KW-0812">Transmembrane</keyword>
<organism evidence="3 4">
    <name type="scientific">Ciona savignyi</name>
    <name type="common">Pacific transparent sea squirt</name>
    <dbReference type="NCBI Taxonomy" id="51511"/>
    <lineage>
        <taxon>Eukaryota</taxon>
        <taxon>Metazoa</taxon>
        <taxon>Chordata</taxon>
        <taxon>Tunicata</taxon>
        <taxon>Ascidiacea</taxon>
        <taxon>Phlebobranchia</taxon>
        <taxon>Cionidae</taxon>
        <taxon>Ciona</taxon>
    </lineage>
</organism>
<dbReference type="SUPFAM" id="SSF48264">
    <property type="entry name" value="Cytochrome P450"/>
    <property type="match status" value="1"/>
</dbReference>
<dbReference type="AlphaFoldDB" id="H2ZAF9"/>
<dbReference type="InterPro" id="IPR002401">
    <property type="entry name" value="Cyt_P450_E_grp-I"/>
</dbReference>
<protein>
    <submittedName>
        <fullName evidence="3">Uncharacterized protein</fullName>
    </submittedName>
</protein>
<dbReference type="HOGENOM" id="CLU_1122255_0_0_1"/>
<dbReference type="eggNOG" id="KOG0156">
    <property type="taxonomic scope" value="Eukaryota"/>
</dbReference>
<name>H2ZAF9_CIOSA</name>
<dbReference type="PANTHER" id="PTHR24299">
    <property type="entry name" value="CYTOCHROME P450 FAMILY 1"/>
    <property type="match status" value="1"/>
</dbReference>
<evidence type="ECO:0000256" key="2">
    <source>
        <dbReference type="SAM" id="Phobius"/>
    </source>
</evidence>
<dbReference type="GeneTree" id="ENSGT00940000160689"/>
<dbReference type="GO" id="GO:0020037">
    <property type="term" value="F:heme binding"/>
    <property type="evidence" value="ECO:0007669"/>
    <property type="project" value="InterPro"/>
</dbReference>
<evidence type="ECO:0000256" key="1">
    <source>
        <dbReference type="ARBA" id="ARBA00010617"/>
    </source>
</evidence>
<evidence type="ECO:0000313" key="3">
    <source>
        <dbReference type="Ensembl" id="ENSCSAVP00000014574.1"/>
    </source>
</evidence>
<dbReference type="Gene3D" id="1.10.630.10">
    <property type="entry name" value="Cytochrome P450"/>
    <property type="match status" value="1"/>
</dbReference>
<proteinExistence type="inferred from homology"/>
<dbReference type="InterPro" id="IPR036396">
    <property type="entry name" value="Cyt_P450_sf"/>
</dbReference>
<evidence type="ECO:0000313" key="4">
    <source>
        <dbReference type="Proteomes" id="UP000007875"/>
    </source>
</evidence>
<dbReference type="PRINTS" id="PR00463">
    <property type="entry name" value="EP450I"/>
</dbReference>
<keyword evidence="4" id="KW-1185">Reference proteome</keyword>
<feature type="transmembrane region" description="Helical" evidence="2">
    <location>
        <begin position="6"/>
        <end position="28"/>
    </location>
</feature>
<dbReference type="GO" id="GO:0005506">
    <property type="term" value="F:iron ion binding"/>
    <property type="evidence" value="ECO:0007669"/>
    <property type="project" value="InterPro"/>
</dbReference>
<accession>H2ZAF9</accession>
<reference evidence="4" key="1">
    <citation type="submission" date="2003-08" db="EMBL/GenBank/DDBJ databases">
        <authorList>
            <person name="Birren B."/>
            <person name="Nusbaum C."/>
            <person name="Abebe A."/>
            <person name="Abouelleil A."/>
            <person name="Adekoya E."/>
            <person name="Ait-zahra M."/>
            <person name="Allen N."/>
            <person name="Allen T."/>
            <person name="An P."/>
            <person name="Anderson M."/>
            <person name="Anderson S."/>
            <person name="Arachchi H."/>
            <person name="Armbruster J."/>
            <person name="Bachantsang P."/>
            <person name="Baldwin J."/>
            <person name="Barry A."/>
            <person name="Bayul T."/>
            <person name="Blitshsteyn B."/>
            <person name="Bloom T."/>
            <person name="Blye J."/>
            <person name="Boguslavskiy L."/>
            <person name="Borowsky M."/>
            <person name="Boukhgalter B."/>
            <person name="Brunache A."/>
            <person name="Butler J."/>
            <person name="Calixte N."/>
            <person name="Calvo S."/>
            <person name="Camarata J."/>
            <person name="Campo K."/>
            <person name="Chang J."/>
            <person name="Cheshatsang Y."/>
            <person name="Citroen M."/>
            <person name="Collymore A."/>
            <person name="Considine T."/>
            <person name="Cook A."/>
            <person name="Cooke P."/>
            <person name="Corum B."/>
            <person name="Cuomo C."/>
            <person name="David R."/>
            <person name="Dawoe T."/>
            <person name="Degray S."/>
            <person name="Dodge S."/>
            <person name="Dooley K."/>
            <person name="Dorje P."/>
            <person name="Dorjee K."/>
            <person name="Dorris L."/>
            <person name="Duffey N."/>
            <person name="Dupes A."/>
            <person name="Elkins T."/>
            <person name="Engels R."/>
            <person name="Erickson J."/>
            <person name="Farina A."/>
            <person name="Faro S."/>
            <person name="Ferreira P."/>
            <person name="Fischer H."/>
            <person name="Fitzgerald M."/>
            <person name="Foley K."/>
            <person name="Gage D."/>
            <person name="Galagan J."/>
            <person name="Gearin G."/>
            <person name="Gnerre S."/>
            <person name="Gnirke A."/>
            <person name="Goyette A."/>
            <person name="Graham J."/>
            <person name="Grandbois E."/>
            <person name="Gyaltsen K."/>
            <person name="Hafez N."/>
            <person name="Hagopian D."/>
            <person name="Hagos B."/>
            <person name="Hall J."/>
            <person name="Hatcher B."/>
            <person name="Heller A."/>
            <person name="Higgins H."/>
            <person name="Honan T."/>
            <person name="Horn A."/>
            <person name="Houde N."/>
            <person name="Hughes L."/>
            <person name="Hulme W."/>
            <person name="Husby E."/>
            <person name="Iliev I."/>
            <person name="Jaffe D."/>
            <person name="Jones C."/>
            <person name="Kamal M."/>
            <person name="Kamat A."/>
            <person name="Kamvysselis M."/>
            <person name="Karlsson E."/>
            <person name="Kells C."/>
            <person name="Kieu A."/>
            <person name="Kisner P."/>
            <person name="Kodira C."/>
            <person name="Kulbokas E."/>
            <person name="Labutti K."/>
            <person name="Lama D."/>
            <person name="Landers T."/>
            <person name="Leger J."/>
            <person name="Levine S."/>
            <person name="Lewis D."/>
            <person name="Lewis T."/>
            <person name="Lindblad-toh K."/>
            <person name="Liu X."/>
            <person name="Lokyitsang T."/>
            <person name="Lokyitsang Y."/>
            <person name="Lucien O."/>
            <person name="Lui A."/>
            <person name="Ma L.J."/>
            <person name="Mabbitt R."/>
            <person name="Macdonald J."/>
            <person name="Maclean C."/>
            <person name="Major J."/>
            <person name="Manning J."/>
            <person name="Marabella R."/>
            <person name="Maru K."/>
            <person name="Matthews C."/>
            <person name="Mauceli E."/>
            <person name="Mccarthy M."/>
            <person name="Mcdonough S."/>
            <person name="Mcghee T."/>
            <person name="Meldrim J."/>
            <person name="Meneus L."/>
            <person name="Mesirov J."/>
            <person name="Mihalev A."/>
            <person name="Mihova T."/>
            <person name="Mikkelsen T."/>
            <person name="Mlenga V."/>
            <person name="Moru K."/>
            <person name="Mozes J."/>
            <person name="Mulrain L."/>
            <person name="Munson G."/>
            <person name="Naylor J."/>
            <person name="Newes C."/>
            <person name="Nguyen C."/>
            <person name="Nguyen N."/>
            <person name="Nguyen T."/>
            <person name="Nicol R."/>
            <person name="Nielsen C."/>
            <person name="Nizzari M."/>
            <person name="Norbu C."/>
            <person name="Norbu N."/>
            <person name="O'donnell P."/>
            <person name="Okoawo O."/>
            <person name="O'leary S."/>
            <person name="Omotosho B."/>
            <person name="O'neill K."/>
            <person name="Osman S."/>
            <person name="Parker S."/>
            <person name="Perrin D."/>
            <person name="Phunkhang P."/>
            <person name="Piqani B."/>
            <person name="Purcell S."/>
            <person name="Rachupka T."/>
            <person name="Ramasamy U."/>
            <person name="Rameau R."/>
            <person name="Ray V."/>
            <person name="Raymond C."/>
            <person name="Retta R."/>
            <person name="Richardson S."/>
            <person name="Rise C."/>
            <person name="Rodriguez J."/>
            <person name="Rogers J."/>
            <person name="Rogov P."/>
            <person name="Rutman M."/>
            <person name="Schupbach R."/>
            <person name="Seaman C."/>
            <person name="Settipalli S."/>
            <person name="Sharpe T."/>
            <person name="Sheridan J."/>
            <person name="Sherpa N."/>
            <person name="Shi J."/>
            <person name="Smirnov S."/>
            <person name="Smith C."/>
            <person name="Sougnez C."/>
            <person name="Spencer B."/>
            <person name="Stalker J."/>
            <person name="Stange-thomann N."/>
            <person name="Stavropoulos S."/>
            <person name="Stetson K."/>
            <person name="Stone C."/>
            <person name="Stone S."/>
            <person name="Stubbs M."/>
            <person name="Talamas J."/>
            <person name="Tchuinga P."/>
            <person name="Tenzing P."/>
            <person name="Tesfaye S."/>
            <person name="Theodore J."/>
            <person name="Thoulutsang Y."/>
            <person name="Topham K."/>
            <person name="Towey S."/>
            <person name="Tsamla T."/>
            <person name="Tsomo N."/>
            <person name="Vallee D."/>
            <person name="Vassiliev H."/>
            <person name="Venkataraman V."/>
            <person name="Vinson J."/>
            <person name="Vo A."/>
            <person name="Wade C."/>
            <person name="Wang S."/>
            <person name="Wangchuk T."/>
            <person name="Wangdi T."/>
            <person name="Whittaker C."/>
            <person name="Wilkinson J."/>
            <person name="Wu Y."/>
            <person name="Wyman D."/>
            <person name="Yadav S."/>
            <person name="Yang S."/>
            <person name="Yang X."/>
            <person name="Yeager S."/>
            <person name="Yee E."/>
            <person name="Young G."/>
            <person name="Zainoun J."/>
            <person name="Zembeck L."/>
            <person name="Zimmer A."/>
            <person name="Zody M."/>
            <person name="Lander E."/>
        </authorList>
    </citation>
    <scope>NUCLEOTIDE SEQUENCE [LARGE SCALE GENOMIC DNA]</scope>
</reference>
<sequence length="248" mass="28243">MHLIWYWLGFLPSICLPITAFALSLIYLHRRKRDNLPPGPFAWPVLGNLLSLRSNSTAALKEIRRTYGDVYSLYFGSRLVVVVNGKAVEECLSTRSAKFSMRPELFTAQYVLGGKSFAFSHMDVETHRRYRKLAVGVVKELLVSTHERSQPTTKEEINPISPQSIEDQIYAQAKRLCVGLFDIYASNSKSGQLDIRKEIMRRISFEMCGLASETILGKKLWEHELADLSELVEDLRNSNDATLILNFI</sequence>
<keyword evidence="2" id="KW-1133">Transmembrane helix</keyword>
<dbReference type="InterPro" id="IPR001128">
    <property type="entry name" value="Cyt_P450"/>
</dbReference>
<dbReference type="Ensembl" id="ENSCSAVT00000014740.1">
    <property type="protein sequence ID" value="ENSCSAVP00000014574.1"/>
    <property type="gene ID" value="ENSCSAVG00000008525.1"/>
</dbReference>
<keyword evidence="2" id="KW-0472">Membrane</keyword>
<reference evidence="3" key="3">
    <citation type="submission" date="2025-09" db="UniProtKB">
        <authorList>
            <consortium name="Ensembl"/>
        </authorList>
    </citation>
    <scope>IDENTIFICATION</scope>
</reference>
<dbReference type="STRING" id="51511.ENSCSAVP00000014574"/>
<dbReference type="GO" id="GO:0016705">
    <property type="term" value="F:oxidoreductase activity, acting on paired donors, with incorporation or reduction of molecular oxygen"/>
    <property type="evidence" value="ECO:0007669"/>
    <property type="project" value="InterPro"/>
</dbReference>
<dbReference type="Pfam" id="PF00067">
    <property type="entry name" value="p450"/>
    <property type="match status" value="1"/>
</dbReference>
<dbReference type="GO" id="GO:0004497">
    <property type="term" value="F:monooxygenase activity"/>
    <property type="evidence" value="ECO:0007669"/>
    <property type="project" value="InterPro"/>
</dbReference>
<reference evidence="3" key="2">
    <citation type="submission" date="2025-08" db="UniProtKB">
        <authorList>
            <consortium name="Ensembl"/>
        </authorList>
    </citation>
    <scope>IDENTIFICATION</scope>
</reference>
<comment type="similarity">
    <text evidence="1">Belongs to the cytochrome P450 family.</text>
</comment>
<dbReference type="Proteomes" id="UP000007875">
    <property type="component" value="Unassembled WGS sequence"/>
</dbReference>
<dbReference type="InParanoid" id="H2ZAF9"/>